<name>A0ABN2ZTM3_9ACTN</name>
<evidence type="ECO:0000313" key="4">
    <source>
        <dbReference type="EMBL" id="GAA2147322.1"/>
    </source>
</evidence>
<dbReference type="Gene3D" id="3.40.710.10">
    <property type="entry name" value="DD-peptidase/beta-lactamase superfamily"/>
    <property type="match status" value="2"/>
</dbReference>
<comment type="similarity">
    <text evidence="1">Belongs to the peptidase S13 family.</text>
</comment>
<dbReference type="Pfam" id="PF02113">
    <property type="entry name" value="Peptidase_S13"/>
    <property type="match status" value="1"/>
</dbReference>
<dbReference type="RefSeq" id="WP_344466548.1">
    <property type="nucleotide sequence ID" value="NZ_BAAANT010000021.1"/>
</dbReference>
<dbReference type="SUPFAM" id="SSF56601">
    <property type="entry name" value="beta-lactamase/transpeptidase-like"/>
    <property type="match status" value="1"/>
</dbReference>
<dbReference type="NCBIfam" id="TIGR00666">
    <property type="entry name" value="PBP4"/>
    <property type="match status" value="1"/>
</dbReference>
<feature type="signal peptide" evidence="3">
    <location>
        <begin position="1"/>
        <end position="30"/>
    </location>
</feature>
<dbReference type="InterPro" id="IPR012338">
    <property type="entry name" value="Beta-lactam/transpept-like"/>
</dbReference>
<dbReference type="Proteomes" id="UP001422759">
    <property type="component" value="Unassembled WGS sequence"/>
</dbReference>
<comment type="caution">
    <text evidence="4">The sequence shown here is derived from an EMBL/GenBank/DDBJ whole genome shotgun (WGS) entry which is preliminary data.</text>
</comment>
<evidence type="ECO:0000256" key="3">
    <source>
        <dbReference type="SAM" id="SignalP"/>
    </source>
</evidence>
<dbReference type="Gene3D" id="3.50.80.20">
    <property type="entry name" value="D-Ala-D-Ala carboxypeptidase C, peptidase S13"/>
    <property type="match status" value="1"/>
</dbReference>
<dbReference type="PANTHER" id="PTHR30023:SF0">
    <property type="entry name" value="PENICILLIN-SENSITIVE CARBOXYPEPTIDASE A"/>
    <property type="match status" value="1"/>
</dbReference>
<evidence type="ECO:0000256" key="2">
    <source>
        <dbReference type="ARBA" id="ARBA00022801"/>
    </source>
</evidence>
<evidence type="ECO:0000256" key="1">
    <source>
        <dbReference type="ARBA" id="ARBA00006096"/>
    </source>
</evidence>
<accession>A0ABN2ZTM3</accession>
<feature type="chain" id="PRO_5047043808" evidence="3">
    <location>
        <begin position="31"/>
        <end position="540"/>
    </location>
</feature>
<keyword evidence="4" id="KW-0645">Protease</keyword>
<dbReference type="PANTHER" id="PTHR30023">
    <property type="entry name" value="D-ALANYL-D-ALANINE CARBOXYPEPTIDASE"/>
    <property type="match status" value="1"/>
</dbReference>
<keyword evidence="5" id="KW-1185">Reference proteome</keyword>
<dbReference type="EMBL" id="BAAANT010000021">
    <property type="protein sequence ID" value="GAA2147322.1"/>
    <property type="molecule type" value="Genomic_DNA"/>
</dbReference>
<sequence>MPLPARIRRRTLPFAAVALAATLLAGSAQADSPSPADPALTADIDAILADARLAGAQAGVEVLDTSTGQVVYQHQADSLLTPASTLKNVTSAAALDLLGPDHVFTTEVRTTGDRYGSVLDGDLVLRGGGDPTLLTQDLDDLAAKVAAAGITTVTGRVLADGSRYDNVPLGPGWAWDDEPVSYSPQISGLTVSTDAEYTMDNVQVTVTPGTQGGPANISLNPAETPVQLVGQVTTGAAGSPATAYATRLNGVNQIALSGSLPVGAAPATYWTTVADPTTLTGDVFAGALARHGVNVFNPVRTATGSETSQPLLSHDSQPLANVILPMLKISNNGMAEQLIKEIGKVKGGQGSWATGVAQVKGFLAANGLASPVGRQVDGSGLSRYDLISPAKMTGLLKVAATKPWFQSWYDALPVAGNPDRMVGGTLANRMRGTAAVNNVHAKTGSMSGVDNITGYATTPDGRRLAFTVMVNNFAGVTPRPLLDAIAVRLAAGPAAAPAIAKSLKAPAPAQAPLRARAAHNAPADDSFTTRWDDCETLSHC</sequence>
<dbReference type="InterPro" id="IPR000667">
    <property type="entry name" value="Peptidase_S13"/>
</dbReference>
<dbReference type="GO" id="GO:0004180">
    <property type="term" value="F:carboxypeptidase activity"/>
    <property type="evidence" value="ECO:0007669"/>
    <property type="project" value="UniProtKB-KW"/>
</dbReference>
<evidence type="ECO:0000313" key="5">
    <source>
        <dbReference type="Proteomes" id="UP001422759"/>
    </source>
</evidence>
<keyword evidence="4" id="KW-0121">Carboxypeptidase</keyword>
<keyword evidence="3" id="KW-0732">Signal</keyword>
<proteinExistence type="inferred from homology"/>
<organism evidence="4 5">
    <name type="scientific">Kitasatospora kazusensis</name>
    <dbReference type="NCBI Taxonomy" id="407974"/>
    <lineage>
        <taxon>Bacteria</taxon>
        <taxon>Bacillati</taxon>
        <taxon>Actinomycetota</taxon>
        <taxon>Actinomycetes</taxon>
        <taxon>Kitasatosporales</taxon>
        <taxon>Streptomycetaceae</taxon>
        <taxon>Kitasatospora</taxon>
    </lineage>
</organism>
<reference evidence="4 5" key="1">
    <citation type="journal article" date="2019" name="Int. J. Syst. Evol. Microbiol.">
        <title>The Global Catalogue of Microorganisms (GCM) 10K type strain sequencing project: providing services to taxonomists for standard genome sequencing and annotation.</title>
        <authorList>
            <consortium name="The Broad Institute Genomics Platform"/>
            <consortium name="The Broad Institute Genome Sequencing Center for Infectious Disease"/>
            <person name="Wu L."/>
            <person name="Ma J."/>
        </authorList>
    </citation>
    <scope>NUCLEOTIDE SEQUENCE [LARGE SCALE GENOMIC DNA]</scope>
    <source>
        <strain evidence="4 5">JCM 14560</strain>
    </source>
</reference>
<protein>
    <submittedName>
        <fullName evidence="4">D-alanyl-D-alanine carboxypeptidase/D-alanyl-D-alanine-endopeptidase</fullName>
    </submittedName>
</protein>
<keyword evidence="2" id="KW-0378">Hydrolase</keyword>
<dbReference type="PRINTS" id="PR00922">
    <property type="entry name" value="DADACBPTASE3"/>
</dbReference>
<gene>
    <name evidence="4" type="primary">dacB_3</name>
    <name evidence="4" type="ORF">GCM10009760_38100</name>
</gene>